<name>T1FX88_HELRO</name>
<dbReference type="SUPFAM" id="SSF53098">
    <property type="entry name" value="Ribonuclease H-like"/>
    <property type="match status" value="1"/>
</dbReference>
<dbReference type="KEGG" id="hro:HELRODRAFT_62972"/>
<dbReference type="EMBL" id="KB095811">
    <property type="protein sequence ID" value="ESO11975.1"/>
    <property type="molecule type" value="Genomic_DNA"/>
</dbReference>
<dbReference type="AlphaFoldDB" id="T1FX88"/>
<sequence length="67" mass="7922">ASSADAENGFSLMNSIKTKSRNRLEINHLDMLIRIKFYLLSEHQVDIDEVYQFWITSKCRRETSEQN</sequence>
<keyword evidence="3" id="KW-1185">Reference proteome</keyword>
<dbReference type="InterPro" id="IPR012337">
    <property type="entry name" value="RNaseH-like_sf"/>
</dbReference>
<reference evidence="2" key="3">
    <citation type="submission" date="2015-06" db="UniProtKB">
        <authorList>
            <consortium name="EnsemblMetazoa"/>
        </authorList>
    </citation>
    <scope>IDENTIFICATION</scope>
</reference>
<dbReference type="RefSeq" id="XP_009008695.1">
    <property type="nucleotide sequence ID" value="XM_009010447.1"/>
</dbReference>
<dbReference type="OrthoDB" id="6157421at2759"/>
<proteinExistence type="predicted"/>
<dbReference type="InParanoid" id="T1FX88"/>
<protein>
    <recommendedName>
        <fullName evidence="4">HAT C-terminal dimerisation domain-containing protein</fullName>
    </recommendedName>
</protein>
<evidence type="ECO:0000313" key="1">
    <source>
        <dbReference type="EMBL" id="ESO11975.1"/>
    </source>
</evidence>
<dbReference type="EnsemblMetazoa" id="HelroT62972">
    <property type="protein sequence ID" value="HelroP62972"/>
    <property type="gene ID" value="HelroG62972"/>
</dbReference>
<reference evidence="3" key="1">
    <citation type="submission" date="2012-12" db="EMBL/GenBank/DDBJ databases">
        <authorList>
            <person name="Hellsten U."/>
            <person name="Grimwood J."/>
            <person name="Chapman J.A."/>
            <person name="Shapiro H."/>
            <person name="Aerts A."/>
            <person name="Otillar R.P."/>
            <person name="Terry A.Y."/>
            <person name="Boore J.L."/>
            <person name="Simakov O."/>
            <person name="Marletaz F."/>
            <person name="Cho S.-J."/>
            <person name="Edsinger-Gonzales E."/>
            <person name="Havlak P."/>
            <person name="Kuo D.-H."/>
            <person name="Larsson T."/>
            <person name="Lv J."/>
            <person name="Arendt D."/>
            <person name="Savage R."/>
            <person name="Osoegawa K."/>
            <person name="de Jong P."/>
            <person name="Lindberg D.R."/>
            <person name="Seaver E.C."/>
            <person name="Weisblat D.A."/>
            <person name="Putnam N.H."/>
            <person name="Grigoriev I.V."/>
            <person name="Rokhsar D.S."/>
        </authorList>
    </citation>
    <scope>NUCLEOTIDE SEQUENCE</scope>
</reference>
<dbReference type="HOGENOM" id="CLU_2819878_0_0_1"/>
<gene>
    <name evidence="2" type="primary">20213436</name>
    <name evidence="1" type="ORF">HELRODRAFT_62972</name>
</gene>
<dbReference type="Proteomes" id="UP000015101">
    <property type="component" value="Unassembled WGS sequence"/>
</dbReference>
<dbReference type="CTD" id="20213436"/>
<dbReference type="EMBL" id="AMQM01000014">
    <property type="status" value="NOT_ANNOTATED_CDS"/>
    <property type="molecule type" value="Genomic_DNA"/>
</dbReference>
<evidence type="ECO:0000313" key="3">
    <source>
        <dbReference type="Proteomes" id="UP000015101"/>
    </source>
</evidence>
<evidence type="ECO:0000313" key="2">
    <source>
        <dbReference type="EnsemblMetazoa" id="HelroP62972"/>
    </source>
</evidence>
<dbReference type="GeneID" id="20213436"/>
<accession>T1FX88</accession>
<organism evidence="2 3">
    <name type="scientific">Helobdella robusta</name>
    <name type="common">Californian leech</name>
    <dbReference type="NCBI Taxonomy" id="6412"/>
    <lineage>
        <taxon>Eukaryota</taxon>
        <taxon>Metazoa</taxon>
        <taxon>Spiralia</taxon>
        <taxon>Lophotrochozoa</taxon>
        <taxon>Annelida</taxon>
        <taxon>Clitellata</taxon>
        <taxon>Hirudinea</taxon>
        <taxon>Rhynchobdellida</taxon>
        <taxon>Glossiphoniidae</taxon>
        <taxon>Helobdella</taxon>
    </lineage>
</organism>
<evidence type="ECO:0008006" key="4">
    <source>
        <dbReference type="Google" id="ProtNLM"/>
    </source>
</evidence>
<reference evidence="1 3" key="2">
    <citation type="journal article" date="2013" name="Nature">
        <title>Insights into bilaterian evolution from three spiralian genomes.</title>
        <authorList>
            <person name="Simakov O."/>
            <person name="Marletaz F."/>
            <person name="Cho S.J."/>
            <person name="Edsinger-Gonzales E."/>
            <person name="Havlak P."/>
            <person name="Hellsten U."/>
            <person name="Kuo D.H."/>
            <person name="Larsson T."/>
            <person name="Lv J."/>
            <person name="Arendt D."/>
            <person name="Savage R."/>
            <person name="Osoegawa K."/>
            <person name="de Jong P."/>
            <person name="Grimwood J."/>
            <person name="Chapman J.A."/>
            <person name="Shapiro H."/>
            <person name="Aerts A."/>
            <person name="Otillar R.P."/>
            <person name="Terry A.Y."/>
            <person name="Boore J.L."/>
            <person name="Grigoriev I.V."/>
            <person name="Lindberg D.R."/>
            <person name="Seaver E.C."/>
            <person name="Weisblat D.A."/>
            <person name="Putnam N.H."/>
            <person name="Rokhsar D.S."/>
        </authorList>
    </citation>
    <scope>NUCLEOTIDE SEQUENCE</scope>
</reference>